<feature type="compositionally biased region" description="Polar residues" evidence="4">
    <location>
        <begin position="678"/>
        <end position="693"/>
    </location>
</feature>
<dbReference type="SUPFAM" id="SSF52799">
    <property type="entry name" value="(Phosphotyrosine protein) phosphatases II"/>
    <property type="match status" value="1"/>
</dbReference>
<reference evidence="6 7" key="1">
    <citation type="journal article" date="2015" name="BMC Genomics">
        <title>Insights from the genome of Ophiocordyceps polyrhachis-furcata to pathogenicity and host specificity in insect fungi.</title>
        <authorList>
            <person name="Wichadakul D."/>
            <person name="Kobmoo N."/>
            <person name="Ingsriswang S."/>
            <person name="Tangphatsornruang S."/>
            <person name="Chantasingh D."/>
            <person name="Luangsa-ard J.J."/>
            <person name="Eurwilaichitr L."/>
        </authorList>
    </citation>
    <scope>NUCLEOTIDE SEQUENCE [LARGE SCALE GENOMIC DNA]</scope>
    <source>
        <strain evidence="6 7">BCC 54312</strain>
    </source>
</reference>
<dbReference type="OrthoDB" id="271628at2759"/>
<feature type="domain" description="Myotubularin phosphatase" evidence="5">
    <location>
        <begin position="135"/>
        <end position="637"/>
    </location>
</feature>
<feature type="region of interest" description="Disordered" evidence="4">
    <location>
        <begin position="673"/>
        <end position="729"/>
    </location>
</feature>
<keyword evidence="7" id="KW-1185">Reference proteome</keyword>
<dbReference type="STRING" id="1330021.A0A367LGX5"/>
<comment type="caution">
    <text evidence="6">The sequence shown here is derived from an EMBL/GenBank/DDBJ whole genome shotgun (WGS) entry which is preliminary data.</text>
</comment>
<dbReference type="InterPro" id="IPR010569">
    <property type="entry name" value="Myotubularin-like_Pase_dom"/>
</dbReference>
<proteinExistence type="inferred from homology"/>
<sequence length="729" mass="82461">MEARKVIDNVQGIYGGQSTRGILRLTDFHLVFCAPAKQPEDTNPESSSTRTRERWLTYPILCYCALRPTPPSSRIAPSIRIRCRDFTFVTFNFADNDAARQAFDFIRARTCRLGSVERLFAFNHKPLASEKGLNGWEIYDARAEFRRQGISEKLPDKGWRITSINKDYTFCDTYPAVLVVPSKISDNVLKYAREFRSRNRIPVLSYIHPVNNCTITRSSQPLAGITRKSNVQDEKLVAASFSAWMPGGSDEPTPPSSLPEASTVEPELSETERYEDELISRSAAALYDEKTGEQLVYGRQQTNMIVDARPTINAMVNQVQGMGSENMDKYPFATKSFLSIENIHVMRNSLNKVVEALKDADISPLPPNRELLQQSGWLRHVYSVLDGSAIIARRIGITHSHVLIHCSDGWDRTSQLSALAQIMLDPFYRTLQGFIVLVEKDWLSFGHMFRLRSGHLNHDDWFTVQKDALAGSKVHPGDGDGRNDALQNVLSGAKRFFNQSKDDADLSSISEAASGRVVDEEATTPKMVSPVFHQFLDCTYQLLRQNPDRFEFNERFLRRLLYHLYSCQYGTFLYNSEKQRKDARVSERTSSVWDYFICRRAEFTNPNYDAVIDDRERGRERILLPNLKDIRWWHQLFGRTDDDMNGPLNTSPKPAESPKAEAGQLVLAAVETAHETLTPGTRQGAPSSSSNVLSAAFRDGFSDLDISRGAEPADAPTPPRSDQELQEMT</sequence>
<dbReference type="PANTHER" id="PTHR10807:SF128">
    <property type="entry name" value="PHOSPHATIDYLINOSITOL-3,5-BISPHOSPHATE 3-PHOSPHATASE"/>
    <property type="match status" value="1"/>
</dbReference>
<dbReference type="Pfam" id="PF06602">
    <property type="entry name" value="Myotub-related"/>
    <property type="match status" value="1"/>
</dbReference>
<accession>A0A367LGX5</accession>
<dbReference type="GO" id="GO:0016020">
    <property type="term" value="C:membrane"/>
    <property type="evidence" value="ECO:0007669"/>
    <property type="project" value="TreeGrafter"/>
</dbReference>
<protein>
    <recommendedName>
        <fullName evidence="5">Myotubularin phosphatase domain-containing protein</fullName>
    </recommendedName>
</protein>
<dbReference type="AlphaFoldDB" id="A0A367LGX5"/>
<feature type="binding site" evidence="3">
    <location>
        <begin position="342"/>
        <end position="343"/>
    </location>
    <ligand>
        <name>substrate</name>
    </ligand>
</feature>
<gene>
    <name evidence="6" type="ORF">L249_7970</name>
</gene>
<dbReference type="PANTHER" id="PTHR10807">
    <property type="entry name" value="MYOTUBULARIN-RELATED"/>
    <property type="match status" value="1"/>
</dbReference>
<evidence type="ECO:0000256" key="3">
    <source>
        <dbReference type="PIRSR" id="PIRSR630564-2"/>
    </source>
</evidence>
<dbReference type="InterPro" id="IPR030564">
    <property type="entry name" value="Myotubularin"/>
</dbReference>
<dbReference type="Gene3D" id="2.30.29.30">
    <property type="entry name" value="Pleckstrin-homology domain (PH domain)/Phosphotyrosine-binding domain (PTB)"/>
    <property type="match status" value="1"/>
</dbReference>
<feature type="active site" description="Phosphocysteine intermediate" evidence="2">
    <location>
        <position position="406"/>
    </location>
</feature>
<feature type="region of interest" description="Disordered" evidence="4">
    <location>
        <begin position="643"/>
        <end position="662"/>
    </location>
</feature>
<dbReference type="GO" id="GO:0046856">
    <property type="term" value="P:phosphatidylinositol dephosphorylation"/>
    <property type="evidence" value="ECO:0007669"/>
    <property type="project" value="TreeGrafter"/>
</dbReference>
<name>A0A367LGX5_9HYPO</name>
<evidence type="ECO:0000256" key="1">
    <source>
        <dbReference type="ARBA" id="ARBA00007471"/>
    </source>
</evidence>
<evidence type="ECO:0000256" key="2">
    <source>
        <dbReference type="PIRSR" id="PIRSR630564-1"/>
    </source>
</evidence>
<evidence type="ECO:0000259" key="5">
    <source>
        <dbReference type="PROSITE" id="PS51339"/>
    </source>
</evidence>
<feature type="region of interest" description="Disordered" evidence="4">
    <location>
        <begin position="243"/>
        <end position="272"/>
    </location>
</feature>
<dbReference type="InterPro" id="IPR029021">
    <property type="entry name" value="Prot-tyrosine_phosphatase-like"/>
</dbReference>
<dbReference type="GO" id="GO:0005737">
    <property type="term" value="C:cytoplasm"/>
    <property type="evidence" value="ECO:0007669"/>
    <property type="project" value="TreeGrafter"/>
</dbReference>
<dbReference type="InterPro" id="IPR011993">
    <property type="entry name" value="PH-like_dom_sf"/>
</dbReference>
<organism evidence="6 7">
    <name type="scientific">Ophiocordyceps polyrhachis-furcata BCC 54312</name>
    <dbReference type="NCBI Taxonomy" id="1330021"/>
    <lineage>
        <taxon>Eukaryota</taxon>
        <taxon>Fungi</taxon>
        <taxon>Dikarya</taxon>
        <taxon>Ascomycota</taxon>
        <taxon>Pezizomycotina</taxon>
        <taxon>Sordariomycetes</taxon>
        <taxon>Hypocreomycetidae</taxon>
        <taxon>Hypocreales</taxon>
        <taxon>Ophiocordycipitaceae</taxon>
        <taxon>Ophiocordyceps</taxon>
    </lineage>
</organism>
<feature type="binding site" evidence="3">
    <location>
        <begin position="406"/>
        <end position="412"/>
    </location>
    <ligand>
        <name>substrate</name>
    </ligand>
</feature>
<dbReference type="GO" id="GO:0004438">
    <property type="term" value="F:phosphatidylinositol-3-phosphate phosphatase activity"/>
    <property type="evidence" value="ECO:0007669"/>
    <property type="project" value="TreeGrafter"/>
</dbReference>
<dbReference type="PROSITE" id="PS51339">
    <property type="entry name" value="PPASE_MYOTUBULARIN"/>
    <property type="match status" value="1"/>
</dbReference>
<dbReference type="EMBL" id="LKCN02000005">
    <property type="protein sequence ID" value="RCI13686.1"/>
    <property type="molecule type" value="Genomic_DNA"/>
</dbReference>
<evidence type="ECO:0000256" key="4">
    <source>
        <dbReference type="SAM" id="MobiDB-lite"/>
    </source>
</evidence>
<dbReference type="Proteomes" id="UP000253664">
    <property type="component" value="Unassembled WGS sequence"/>
</dbReference>
<comment type="similarity">
    <text evidence="1">Belongs to the protein-tyrosine phosphatase family. Non-receptor class myotubularin subfamily.</text>
</comment>
<evidence type="ECO:0000313" key="7">
    <source>
        <dbReference type="Proteomes" id="UP000253664"/>
    </source>
</evidence>
<dbReference type="PROSITE" id="PS00383">
    <property type="entry name" value="TYR_PHOSPHATASE_1"/>
    <property type="match status" value="1"/>
</dbReference>
<evidence type="ECO:0000313" key="6">
    <source>
        <dbReference type="EMBL" id="RCI13686.1"/>
    </source>
</evidence>
<dbReference type="InterPro" id="IPR016130">
    <property type="entry name" value="Tyr_Pase_AS"/>
</dbReference>